<evidence type="ECO:0000256" key="1">
    <source>
        <dbReference type="ARBA" id="ARBA00004651"/>
    </source>
</evidence>
<keyword evidence="9 14" id="KW-0472">Membrane</keyword>
<keyword evidence="10 12" id="KW-0505">Motor protein</keyword>
<evidence type="ECO:0000256" key="5">
    <source>
        <dbReference type="ARBA" id="ARBA00022679"/>
    </source>
</evidence>
<keyword evidence="4" id="KW-0328">Glycosyltransferase</keyword>
<dbReference type="Gene3D" id="3.90.550.10">
    <property type="entry name" value="Spore Coat Polysaccharide Biosynthesis Protein SpsA, Chain A"/>
    <property type="match status" value="1"/>
</dbReference>
<evidence type="ECO:0000256" key="7">
    <source>
        <dbReference type="ARBA" id="ARBA00022989"/>
    </source>
</evidence>
<dbReference type="SMART" id="SM01117">
    <property type="entry name" value="Cyt-b5"/>
    <property type="match status" value="2"/>
</dbReference>
<name>A0AAD5PA39_9FUNG</name>
<feature type="transmembrane region" description="Helical" evidence="14">
    <location>
        <begin position="776"/>
        <end position="795"/>
    </location>
</feature>
<comment type="subcellular location">
    <subcellularLocation>
        <location evidence="1">Cell membrane</location>
        <topology evidence="1">Multi-pass membrane protein</topology>
    </subcellularLocation>
</comment>
<evidence type="ECO:0000256" key="3">
    <source>
        <dbReference type="ARBA" id="ARBA00022475"/>
    </source>
</evidence>
<dbReference type="InterPro" id="IPR014876">
    <property type="entry name" value="DEK_C"/>
</dbReference>
<keyword evidence="5" id="KW-0808">Transferase</keyword>
<dbReference type="Pfam" id="PF08766">
    <property type="entry name" value="DEK_C"/>
    <property type="match status" value="1"/>
</dbReference>
<evidence type="ECO:0000256" key="2">
    <source>
        <dbReference type="ARBA" id="ARBA00012543"/>
    </source>
</evidence>
<dbReference type="GO" id="GO:0003779">
    <property type="term" value="F:actin binding"/>
    <property type="evidence" value="ECO:0007669"/>
    <property type="project" value="UniProtKB-KW"/>
</dbReference>
<evidence type="ECO:0000256" key="9">
    <source>
        <dbReference type="ARBA" id="ARBA00023136"/>
    </source>
</evidence>
<dbReference type="Gene3D" id="1.20.120.720">
    <property type="entry name" value="Myosin VI head, motor domain, U50 subdomain"/>
    <property type="match status" value="1"/>
</dbReference>
<dbReference type="Proteomes" id="UP001209540">
    <property type="component" value="Unassembled WGS sequence"/>
</dbReference>
<dbReference type="EC" id="2.4.1.16" evidence="2"/>
<dbReference type="SUPFAM" id="SSF53448">
    <property type="entry name" value="Nucleotide-diphospho-sugar transferases"/>
    <property type="match status" value="1"/>
</dbReference>
<dbReference type="SMART" id="SM00242">
    <property type="entry name" value="MYSc"/>
    <property type="match status" value="1"/>
</dbReference>
<evidence type="ECO:0000313" key="19">
    <source>
        <dbReference type="Proteomes" id="UP001209540"/>
    </source>
</evidence>
<proteinExistence type="inferred from homology"/>
<dbReference type="Pfam" id="PF00173">
    <property type="entry name" value="Cyt-b5"/>
    <property type="match status" value="1"/>
</dbReference>
<evidence type="ECO:0000256" key="12">
    <source>
        <dbReference type="PROSITE-ProRule" id="PRU00782"/>
    </source>
</evidence>
<comment type="similarity">
    <text evidence="12">Belongs to the TRAFAC class myosin-kinesin ATPase superfamily. Myosin family.</text>
</comment>
<evidence type="ECO:0000256" key="8">
    <source>
        <dbReference type="ARBA" id="ARBA00023123"/>
    </source>
</evidence>
<dbReference type="SUPFAM" id="SSF52540">
    <property type="entry name" value="P-loop containing nucleoside triphosphate hydrolases"/>
    <property type="match status" value="1"/>
</dbReference>
<feature type="domain" description="Myosin motor" evidence="16">
    <location>
        <begin position="1"/>
        <end position="623"/>
    </location>
</feature>
<dbReference type="PROSITE" id="PS51456">
    <property type="entry name" value="MYOSIN_MOTOR"/>
    <property type="match status" value="1"/>
</dbReference>
<evidence type="ECO:0000256" key="14">
    <source>
        <dbReference type="SAM" id="Phobius"/>
    </source>
</evidence>
<dbReference type="GO" id="GO:0031505">
    <property type="term" value="P:fungal-type cell wall organization"/>
    <property type="evidence" value="ECO:0007669"/>
    <property type="project" value="TreeGrafter"/>
</dbReference>
<organism evidence="18 19">
    <name type="scientific">Phascolomyces articulosus</name>
    <dbReference type="NCBI Taxonomy" id="60185"/>
    <lineage>
        <taxon>Eukaryota</taxon>
        <taxon>Fungi</taxon>
        <taxon>Fungi incertae sedis</taxon>
        <taxon>Mucoromycota</taxon>
        <taxon>Mucoromycotina</taxon>
        <taxon>Mucoromycetes</taxon>
        <taxon>Mucorales</taxon>
        <taxon>Lichtheimiaceae</taxon>
        <taxon>Phascolomyces</taxon>
    </lineage>
</organism>
<evidence type="ECO:0000259" key="16">
    <source>
        <dbReference type="PROSITE" id="PS51456"/>
    </source>
</evidence>
<keyword evidence="12" id="KW-0547">Nucleotide-binding</keyword>
<dbReference type="EMBL" id="JAIXMP010000027">
    <property type="protein sequence ID" value="KAI9252828.1"/>
    <property type="molecule type" value="Genomic_DNA"/>
</dbReference>
<evidence type="ECO:0000259" key="15">
    <source>
        <dbReference type="PROSITE" id="PS50255"/>
    </source>
</evidence>
<evidence type="ECO:0000259" key="17">
    <source>
        <dbReference type="PROSITE" id="PS51998"/>
    </source>
</evidence>
<feature type="binding site" evidence="12">
    <location>
        <begin position="14"/>
        <end position="21"/>
    </location>
    <ligand>
        <name>ATP</name>
        <dbReference type="ChEBI" id="CHEBI:30616"/>
    </ligand>
</feature>
<keyword evidence="3" id="KW-1003">Cell membrane</keyword>
<dbReference type="InterPro" id="IPR001609">
    <property type="entry name" value="Myosin_head_motor_dom-like"/>
</dbReference>
<dbReference type="Gene3D" id="1.10.10.60">
    <property type="entry name" value="Homeodomain-like"/>
    <property type="match status" value="1"/>
</dbReference>
<dbReference type="InterPro" id="IPR029044">
    <property type="entry name" value="Nucleotide-diphossugar_trans"/>
</dbReference>
<feature type="transmembrane region" description="Helical" evidence="14">
    <location>
        <begin position="1439"/>
        <end position="1460"/>
    </location>
</feature>
<protein>
    <recommendedName>
        <fullName evidence="2">chitin synthase</fullName>
        <ecNumber evidence="2">2.4.1.16</ecNumber>
    </recommendedName>
</protein>
<dbReference type="PROSITE" id="PS50255">
    <property type="entry name" value="CYTOCHROME_B5_2"/>
    <property type="match status" value="1"/>
</dbReference>
<dbReference type="PANTHER" id="PTHR22914:SF13">
    <property type="entry name" value="CHITIN SYNTHASE"/>
    <property type="match status" value="1"/>
</dbReference>
<keyword evidence="19" id="KW-1185">Reference proteome</keyword>
<dbReference type="InterPro" id="IPR027417">
    <property type="entry name" value="P-loop_NTPase"/>
</dbReference>
<feature type="domain" description="DEK-C" evidence="17">
    <location>
        <begin position="1658"/>
        <end position="1713"/>
    </location>
</feature>
<dbReference type="InterPro" id="IPR001199">
    <property type="entry name" value="Cyt_B5-like_heme/steroid-bd"/>
</dbReference>
<dbReference type="PROSITE" id="PS51998">
    <property type="entry name" value="DEK_C"/>
    <property type="match status" value="1"/>
</dbReference>
<comment type="caution">
    <text evidence="18">The sequence shown here is derived from an EMBL/GenBank/DDBJ whole genome shotgun (WGS) entry which is preliminary data.</text>
</comment>
<feature type="compositionally biased region" description="Basic and acidic residues" evidence="13">
    <location>
        <begin position="1591"/>
        <end position="1600"/>
    </location>
</feature>
<dbReference type="Gene3D" id="1.20.58.530">
    <property type="match status" value="1"/>
</dbReference>
<keyword evidence="7 14" id="KW-1133">Transmembrane helix</keyword>
<reference evidence="18" key="2">
    <citation type="submission" date="2023-02" db="EMBL/GenBank/DDBJ databases">
        <authorList>
            <consortium name="DOE Joint Genome Institute"/>
            <person name="Mondo S.J."/>
            <person name="Chang Y."/>
            <person name="Wang Y."/>
            <person name="Ahrendt S."/>
            <person name="Andreopoulos W."/>
            <person name="Barry K."/>
            <person name="Beard J."/>
            <person name="Benny G.L."/>
            <person name="Blankenship S."/>
            <person name="Bonito G."/>
            <person name="Cuomo C."/>
            <person name="Desiro A."/>
            <person name="Gervers K.A."/>
            <person name="Hundley H."/>
            <person name="Kuo A."/>
            <person name="LaButti K."/>
            <person name="Lang B.F."/>
            <person name="Lipzen A."/>
            <person name="O'Donnell K."/>
            <person name="Pangilinan J."/>
            <person name="Reynolds N."/>
            <person name="Sandor L."/>
            <person name="Smith M.W."/>
            <person name="Tsang A."/>
            <person name="Grigoriev I.V."/>
            <person name="Stajich J.E."/>
            <person name="Spatafora J.W."/>
        </authorList>
    </citation>
    <scope>NUCLEOTIDE SEQUENCE</scope>
    <source>
        <strain evidence="18">RSA 2281</strain>
    </source>
</reference>
<dbReference type="InterPro" id="IPR036961">
    <property type="entry name" value="Kinesin_motor_dom_sf"/>
</dbReference>
<feature type="transmembrane region" description="Helical" evidence="14">
    <location>
        <begin position="738"/>
        <end position="755"/>
    </location>
</feature>
<feature type="region of interest" description="Actin-binding" evidence="12">
    <location>
        <begin position="502"/>
        <end position="524"/>
    </location>
</feature>
<dbReference type="GO" id="GO:0005524">
    <property type="term" value="F:ATP binding"/>
    <property type="evidence" value="ECO:0007669"/>
    <property type="project" value="UniProtKB-UniRule"/>
</dbReference>
<feature type="region of interest" description="Disordered" evidence="13">
    <location>
        <begin position="634"/>
        <end position="659"/>
    </location>
</feature>
<evidence type="ECO:0000256" key="13">
    <source>
        <dbReference type="SAM" id="MobiDB-lite"/>
    </source>
</evidence>
<dbReference type="GO" id="GO:0016459">
    <property type="term" value="C:myosin complex"/>
    <property type="evidence" value="ECO:0007669"/>
    <property type="project" value="UniProtKB-KW"/>
</dbReference>
<sequence length="1716" mass="195799">MRRRVDDVGIILSGLTGSGKSTTHQHLLNELLYLSAQSRREVKLRRYIHSAQTIIDAFSTAATPDNANASHLHQFQTLYFNERGRIHGFHTAVYLLDKFRVTNTTTNEGGQANYSIFYQLLAGTTAQEKQALHINHTADHFAYLKDQQGHQHRNASTWTTSLASRDEVAFSDFKAALKTCGFKAKTIAQICQLLGAILHLGNIQFVGNNQSCKIKNKDTLSLVAAALGVATAKLEATLTHKLKLLGKEFCTAFLTADAATIQRDALARSLYTILVLWIVDILNQHHPATSDQCISILDPANGINLHIQQQNNPAGFIDLCSHFCAERIHQFIVTKPHLMDAPPPASSSLSVYLGNQGLVSLLDRESERLQAYALDATDANFLSLLLKKQQSHVVSKRPQTFAIQHFTGPVDYTVDGLLESNNDALSPDFILLFRYSCTNTFLRELFESSVLVTEMHPRDERTIIKAQLPARPKHGQWRPTDAIDDEDKNKMITVLDQTVDSMNRLIDRLKQMQLFEIVHIRPNDQQKPDLFDPAVVQPQLFAYKMIDRAKLDPMYSYTFSDFLSRYHYLMTMLPFDDESQEDERTKIMKLIHVMQWSSNQVDLGETCIWIAFDVWRDLENHLRVLEKEQRIPAEAAAQAVENEENPDQNPFGDPDHDCGASDMYTTDNDFYDDRTEVGDHHGSDIMGKQSSQWCEDDDMDGYMDLYGPNMDMSKMVEDYNVQQEELIEEVPITPIRQWWARFVWFCTWWIPSFTLRYIGKMDRQDVRMAWREKVTLCLLIFLLSGAIVFVIVGLGEVICPGTKDLYTSGDVQGHQTLEDYWISVRGKVYDMTDFVANPHGSNAYVASKSTLEPLGGRDLSYTFPPPLTEACKGLVTDDSITITPNETIVLGPFVHYTGNQQQEKSLVRLRDPSWLERYFEPVVGPSKHGDLVISQKQLDKDFVSWGRLALAIDGKIYDLTDYMATAHKYPRDAAGVANYHFLHEAVELLFKKYAGTDATETWKQISLKMTEEERVQNLACLDNAFYVARLDYRDSLRCTFVNYLLLSFAVVTSFVILVKFLAALQFGGAPTPEEQDKFVICQVPCYTEDEESLRKTIDSLTTMNYDDKRKLLFLIADGMIIGSGNDKPTPMILLDILGHDVEKDDPEPVMFKSVGEGSKQLNYGKVYSGLYMHEGHCVPYIVVIKVGKSTERNKPGNRGKRDSQIICMDFLRKVHFDSEMSPLELSIYHNIRNVIGIDPALYEYILMVDSDTEVYPDALTRLVSCMLHDSRIIGLCGETELCNEDRSWTTRIQVYEYYISHHLVKAFESLFGSVTCLPGCFCMYRIRTASKRQPLIVSPAIIHGYSDNQVDTLHKKNLLHLGEDRYLTTLMMKNFPQYKMVFTPYARCRTVAPDRWQVLLSQRRRWINSTIHNLLELILLPELCGFCCLSMRFVVIIDLIGTITLPASVIYLAYLLYVVASHTGPIPVIALGMLAGAYGLQALIFIMKRQWQHIGWMIIYLLAIPVFSFLIPIYAFWHFDDFSWGNTRVVVGDKKKQIIVTEDEKFDDKMIPMKKWEQYEQEMLETRSIESDQETKLSNDSFEGRGSSYRGHHDEEEKNPQHIPRLITGLSERRLSQFSVDLSAVLQKPNQQRQSQKDSSSSTSSINGNEEGELKMILPEDDEIERELRRILAGANLMTLTKKQVRNQLSQQFRVDLTIKKGFINSAIERILENEM</sequence>
<evidence type="ECO:0000256" key="6">
    <source>
        <dbReference type="ARBA" id="ARBA00022692"/>
    </source>
</evidence>
<feature type="region of interest" description="Disordered" evidence="13">
    <location>
        <begin position="1626"/>
        <end position="1657"/>
    </location>
</feature>
<keyword evidence="8 12" id="KW-0518">Myosin</keyword>
<dbReference type="InterPro" id="IPR004835">
    <property type="entry name" value="Chitin_synth"/>
</dbReference>
<feature type="transmembrane region" description="Helical" evidence="14">
    <location>
        <begin position="1498"/>
        <end position="1517"/>
    </location>
</feature>
<feature type="compositionally biased region" description="Basic and acidic residues" evidence="13">
    <location>
        <begin position="1566"/>
        <end position="1577"/>
    </location>
</feature>
<dbReference type="GO" id="GO:0004100">
    <property type="term" value="F:chitin synthase activity"/>
    <property type="evidence" value="ECO:0007669"/>
    <property type="project" value="UniProtKB-EC"/>
</dbReference>
<feature type="transmembrane region" description="Helical" evidence="14">
    <location>
        <begin position="1040"/>
        <end position="1062"/>
    </location>
</feature>
<evidence type="ECO:0000256" key="10">
    <source>
        <dbReference type="ARBA" id="ARBA00023175"/>
    </source>
</evidence>
<dbReference type="GO" id="GO:0003774">
    <property type="term" value="F:cytoskeletal motor activity"/>
    <property type="evidence" value="ECO:0007669"/>
    <property type="project" value="UniProtKB-UniRule"/>
</dbReference>
<keyword evidence="6 14" id="KW-0812">Transmembrane</keyword>
<evidence type="ECO:0000256" key="11">
    <source>
        <dbReference type="ARBA" id="ARBA00023180"/>
    </source>
</evidence>
<keyword evidence="11" id="KW-0325">Glycoprotein</keyword>
<dbReference type="Gene3D" id="3.10.120.10">
    <property type="entry name" value="Cytochrome b5-like heme/steroid binding domain"/>
    <property type="match status" value="2"/>
</dbReference>
<dbReference type="InterPro" id="IPR036400">
    <property type="entry name" value="Cyt_B5-like_heme/steroid_sf"/>
</dbReference>
<dbReference type="PANTHER" id="PTHR22914">
    <property type="entry name" value="CHITIN SYNTHASE"/>
    <property type="match status" value="1"/>
</dbReference>
<dbReference type="Gene3D" id="3.40.850.10">
    <property type="entry name" value="Kinesin motor domain"/>
    <property type="match status" value="1"/>
</dbReference>
<feature type="compositionally biased region" description="Low complexity" evidence="13">
    <location>
        <begin position="1631"/>
        <end position="1645"/>
    </location>
</feature>
<gene>
    <name evidence="18" type="ORF">BDA99DRAFT_468383</name>
</gene>
<dbReference type="GO" id="GO:0005886">
    <property type="term" value="C:plasma membrane"/>
    <property type="evidence" value="ECO:0007669"/>
    <property type="project" value="UniProtKB-SubCell"/>
</dbReference>
<evidence type="ECO:0000313" key="18">
    <source>
        <dbReference type="EMBL" id="KAI9252828.1"/>
    </source>
</evidence>
<feature type="domain" description="Cytochrome b5 heme-binding" evidence="15">
    <location>
        <begin position="803"/>
        <end position="863"/>
    </location>
</feature>
<dbReference type="Gene3D" id="1.10.10.820">
    <property type="match status" value="1"/>
</dbReference>
<accession>A0AAD5PA39</accession>
<feature type="region of interest" description="Disordered" evidence="13">
    <location>
        <begin position="1566"/>
        <end position="1602"/>
    </location>
</feature>
<feature type="transmembrane region" description="Helical" evidence="14">
    <location>
        <begin position="1466"/>
        <end position="1486"/>
    </location>
</feature>
<dbReference type="GO" id="GO:0006031">
    <property type="term" value="P:chitin biosynthetic process"/>
    <property type="evidence" value="ECO:0007669"/>
    <property type="project" value="TreeGrafter"/>
</dbReference>
<dbReference type="GO" id="GO:0030428">
    <property type="term" value="C:cell septum"/>
    <property type="evidence" value="ECO:0007669"/>
    <property type="project" value="TreeGrafter"/>
</dbReference>
<keyword evidence="12" id="KW-0009">Actin-binding</keyword>
<dbReference type="Pfam" id="PF03142">
    <property type="entry name" value="Chitin_synth_2"/>
    <property type="match status" value="1"/>
</dbReference>
<dbReference type="Pfam" id="PF00063">
    <property type="entry name" value="Myosin_head"/>
    <property type="match status" value="2"/>
</dbReference>
<dbReference type="SUPFAM" id="SSF55856">
    <property type="entry name" value="Cytochrome b5-like heme/steroid binding domain"/>
    <property type="match status" value="1"/>
</dbReference>
<keyword evidence="12" id="KW-0067">ATP-binding</keyword>
<dbReference type="SUPFAM" id="SSF109715">
    <property type="entry name" value="DEK C-terminal domain"/>
    <property type="match status" value="1"/>
</dbReference>
<evidence type="ECO:0000256" key="4">
    <source>
        <dbReference type="ARBA" id="ARBA00022676"/>
    </source>
</evidence>
<reference evidence="18" key="1">
    <citation type="journal article" date="2022" name="IScience">
        <title>Evolution of zygomycete secretomes and the origins of terrestrial fungal ecologies.</title>
        <authorList>
            <person name="Chang Y."/>
            <person name="Wang Y."/>
            <person name="Mondo S."/>
            <person name="Ahrendt S."/>
            <person name="Andreopoulos W."/>
            <person name="Barry K."/>
            <person name="Beard J."/>
            <person name="Benny G.L."/>
            <person name="Blankenship S."/>
            <person name="Bonito G."/>
            <person name="Cuomo C."/>
            <person name="Desiro A."/>
            <person name="Gervers K.A."/>
            <person name="Hundley H."/>
            <person name="Kuo A."/>
            <person name="LaButti K."/>
            <person name="Lang B.F."/>
            <person name="Lipzen A."/>
            <person name="O'Donnell K."/>
            <person name="Pangilinan J."/>
            <person name="Reynolds N."/>
            <person name="Sandor L."/>
            <person name="Smith M.E."/>
            <person name="Tsang A."/>
            <person name="Grigoriev I.V."/>
            <person name="Stajich J.E."/>
            <person name="Spatafora J.W."/>
        </authorList>
    </citation>
    <scope>NUCLEOTIDE SEQUENCE</scope>
    <source>
        <strain evidence="18">RSA 2281</strain>
    </source>
</reference>